<dbReference type="GO" id="GO:0008270">
    <property type="term" value="F:zinc ion binding"/>
    <property type="evidence" value="ECO:0007669"/>
    <property type="project" value="InterPro"/>
</dbReference>
<gene>
    <name evidence="2" type="ORF">FC40_GL001207</name>
</gene>
<proteinExistence type="predicted"/>
<dbReference type="eggNOG" id="COG3183">
    <property type="taxonomic scope" value="Bacteria"/>
</dbReference>
<dbReference type="GO" id="GO:0003676">
    <property type="term" value="F:nucleic acid binding"/>
    <property type="evidence" value="ECO:0007669"/>
    <property type="project" value="InterPro"/>
</dbReference>
<dbReference type="EMBL" id="AZGD01000107">
    <property type="protein sequence ID" value="KRM17310.1"/>
    <property type="molecule type" value="Genomic_DNA"/>
</dbReference>
<dbReference type="InterPro" id="IPR002711">
    <property type="entry name" value="HNH"/>
</dbReference>
<dbReference type="GO" id="GO:0004519">
    <property type="term" value="F:endonuclease activity"/>
    <property type="evidence" value="ECO:0007669"/>
    <property type="project" value="InterPro"/>
</dbReference>
<reference evidence="2 3" key="1">
    <citation type="journal article" date="2015" name="Genome Announc.">
        <title>Expanding the biotechnology potential of lactobacilli through comparative genomics of 213 strains and associated genera.</title>
        <authorList>
            <person name="Sun Z."/>
            <person name="Harris H.M."/>
            <person name="McCann A."/>
            <person name="Guo C."/>
            <person name="Argimon S."/>
            <person name="Zhang W."/>
            <person name="Yang X."/>
            <person name="Jeffery I.B."/>
            <person name="Cooney J.C."/>
            <person name="Kagawa T.F."/>
            <person name="Liu W."/>
            <person name="Song Y."/>
            <person name="Salvetti E."/>
            <person name="Wrobel A."/>
            <person name="Rasinkangas P."/>
            <person name="Parkhill J."/>
            <person name="Rea M.C."/>
            <person name="O'Sullivan O."/>
            <person name="Ritari J."/>
            <person name="Douillard F.P."/>
            <person name="Paul Ross R."/>
            <person name="Yang R."/>
            <person name="Briner A.E."/>
            <person name="Felis G.E."/>
            <person name="de Vos W.M."/>
            <person name="Barrangou R."/>
            <person name="Klaenhammer T.R."/>
            <person name="Caufield P.W."/>
            <person name="Cui Y."/>
            <person name="Zhang H."/>
            <person name="O'Toole P.W."/>
        </authorList>
    </citation>
    <scope>NUCLEOTIDE SEQUENCE [LARGE SCALE GENOMIC DNA]</scope>
    <source>
        <strain evidence="2 3">DSM 18933</strain>
    </source>
</reference>
<sequence length="275" mass="32583">MIMDNVFRKIDARNDPEYKYVKENPSYRDFLIGFYYYQKDLSLNAGKVTKSSGKAHSYQNFLIKMIIFYKDIYGAFPTRLDSPQTSEGIKTFFDIPAFVKLNKESHNFYSATIHGYLNYLDQLALENADQINDDSEVNYIIKLRTKPKKRSEIITTKTVEYPRSQRELMAAKHKADWKCSYDNNHITFISEKDHKSFVEGHHLIPMQVQKDFEYTIDFADNIVALCPNCHRRIHRSIKQDRNQMIEKFYFNRIENIKVHGVNISIDRLEEIYTKI</sequence>
<name>A0A0R1WHB9_9LACO</name>
<evidence type="ECO:0000313" key="3">
    <source>
        <dbReference type="Proteomes" id="UP000051054"/>
    </source>
</evidence>
<dbReference type="Pfam" id="PF01844">
    <property type="entry name" value="HNH"/>
    <property type="match status" value="1"/>
</dbReference>
<dbReference type="CDD" id="cd00085">
    <property type="entry name" value="HNHc"/>
    <property type="match status" value="1"/>
</dbReference>
<accession>A0A0R1WHB9</accession>
<protein>
    <submittedName>
        <fullName evidence="2">Recombinase</fullName>
    </submittedName>
</protein>
<organism evidence="2 3">
    <name type="scientific">Ligilactobacillus hayakitensis DSM 18933 = JCM 14209</name>
    <dbReference type="NCBI Taxonomy" id="1423755"/>
    <lineage>
        <taxon>Bacteria</taxon>
        <taxon>Bacillati</taxon>
        <taxon>Bacillota</taxon>
        <taxon>Bacilli</taxon>
        <taxon>Lactobacillales</taxon>
        <taxon>Lactobacillaceae</taxon>
        <taxon>Ligilactobacillus</taxon>
    </lineage>
</organism>
<feature type="domain" description="HNH" evidence="1">
    <location>
        <begin position="192"/>
        <end position="235"/>
    </location>
</feature>
<dbReference type="Gene3D" id="1.10.30.50">
    <property type="match status" value="1"/>
</dbReference>
<dbReference type="AlphaFoldDB" id="A0A0R1WHB9"/>
<dbReference type="PATRIC" id="fig|1423755.3.peg.1275"/>
<comment type="caution">
    <text evidence="2">The sequence shown here is derived from an EMBL/GenBank/DDBJ whole genome shotgun (WGS) entry which is preliminary data.</text>
</comment>
<evidence type="ECO:0000259" key="1">
    <source>
        <dbReference type="Pfam" id="PF01844"/>
    </source>
</evidence>
<dbReference type="InterPro" id="IPR003615">
    <property type="entry name" value="HNH_nuc"/>
</dbReference>
<keyword evidence="3" id="KW-1185">Reference proteome</keyword>
<evidence type="ECO:0000313" key="2">
    <source>
        <dbReference type="EMBL" id="KRM17310.1"/>
    </source>
</evidence>
<dbReference type="Proteomes" id="UP000051054">
    <property type="component" value="Unassembled WGS sequence"/>
</dbReference>